<dbReference type="OrthoDB" id="8563193at2"/>
<name>A0A4R5W225_9BURK</name>
<evidence type="ECO:0000313" key="2">
    <source>
        <dbReference type="Proteomes" id="UP000294829"/>
    </source>
</evidence>
<dbReference type="Proteomes" id="UP000294829">
    <property type="component" value="Unassembled WGS sequence"/>
</dbReference>
<dbReference type="EMBL" id="SMYL01000005">
    <property type="protein sequence ID" value="TDK65707.1"/>
    <property type="molecule type" value="Genomic_DNA"/>
</dbReference>
<proteinExistence type="predicted"/>
<gene>
    <name evidence="1" type="ORF">E2I14_12285</name>
</gene>
<protein>
    <submittedName>
        <fullName evidence="1">Uncharacterized protein</fullName>
    </submittedName>
</protein>
<reference evidence="1 2" key="1">
    <citation type="submission" date="2019-03" db="EMBL/GenBank/DDBJ databases">
        <title>Sapientia aquatica gen. nov., sp. nov., isolated from a crater lake.</title>
        <authorList>
            <person name="Felfoldi T."/>
            <person name="Szabo A."/>
            <person name="Toth E."/>
            <person name="Schumann P."/>
            <person name="Keki Z."/>
            <person name="Marialigeti K."/>
            <person name="Mathe I."/>
        </authorList>
    </citation>
    <scope>NUCLEOTIDE SEQUENCE [LARGE SCALE GENOMIC DNA]</scope>
    <source>
        <strain evidence="1 2">SA-152</strain>
    </source>
</reference>
<keyword evidence="2" id="KW-1185">Reference proteome</keyword>
<comment type="caution">
    <text evidence="1">The sequence shown here is derived from an EMBL/GenBank/DDBJ whole genome shotgun (WGS) entry which is preliminary data.</text>
</comment>
<sequence>MHTNLVDKQKAIDDAILITPQFLEKFKDLKDKGGRISSSSDFSAKQRELAPSYVYLYESKAKLQLAYLLYLYGEEKLILMSPDERDALINEINLSPDDCENSLHVDFKVPDNFADQKLAITKLESLPEARRKEAKNRHAFYGCFALATFFNNSALMAHGAEMTTLVPLAIAGDDDAFLKAIQIDSMLLVHHKYFQNRKLEAQSGQQPEFLRKLLYRESNPVLKGRIEYPGLYMLFGVLDSYKCLDLFNHDEILNIADAAGLDRFQNKIDDVNYLTKRLSDYRKWQKTLQ</sequence>
<dbReference type="AlphaFoldDB" id="A0A4R5W225"/>
<evidence type="ECO:0000313" key="1">
    <source>
        <dbReference type="EMBL" id="TDK65707.1"/>
    </source>
</evidence>
<organism evidence="1 2">
    <name type="scientific">Sapientia aquatica</name>
    <dbReference type="NCBI Taxonomy" id="1549640"/>
    <lineage>
        <taxon>Bacteria</taxon>
        <taxon>Pseudomonadati</taxon>
        <taxon>Pseudomonadota</taxon>
        <taxon>Betaproteobacteria</taxon>
        <taxon>Burkholderiales</taxon>
        <taxon>Oxalobacteraceae</taxon>
        <taxon>Sapientia</taxon>
    </lineage>
</organism>
<dbReference type="RefSeq" id="WP_133328871.1">
    <property type="nucleotide sequence ID" value="NZ_SMYL01000005.1"/>
</dbReference>
<accession>A0A4R5W225</accession>